<dbReference type="EMBL" id="UINC01192906">
    <property type="protein sequence ID" value="SVE08271.1"/>
    <property type="molecule type" value="Genomic_DNA"/>
</dbReference>
<sequence length="107" mass="11876">MTVDLDLKAASNVSVLECPEDECDHRFAKDQSVKLSGTLVLEAAECMESIGGYTSLGEFVRETIRGRTANVRQNDNTVGFGMFLRAIAEDPETWLPLLEDDYEEEDG</sequence>
<gene>
    <name evidence="1" type="ORF">METZ01_LOCUS461125</name>
</gene>
<organism evidence="1">
    <name type="scientific">marine metagenome</name>
    <dbReference type="NCBI Taxonomy" id="408172"/>
    <lineage>
        <taxon>unclassified sequences</taxon>
        <taxon>metagenomes</taxon>
        <taxon>ecological metagenomes</taxon>
    </lineage>
</organism>
<name>A0A383AL24_9ZZZZ</name>
<protein>
    <submittedName>
        <fullName evidence="1">Uncharacterized protein</fullName>
    </submittedName>
</protein>
<proteinExistence type="predicted"/>
<evidence type="ECO:0000313" key="1">
    <source>
        <dbReference type="EMBL" id="SVE08271.1"/>
    </source>
</evidence>
<dbReference type="AlphaFoldDB" id="A0A383AL24"/>
<reference evidence="1" key="1">
    <citation type="submission" date="2018-05" db="EMBL/GenBank/DDBJ databases">
        <authorList>
            <person name="Lanie J.A."/>
            <person name="Ng W.-L."/>
            <person name="Kazmierczak K.M."/>
            <person name="Andrzejewski T.M."/>
            <person name="Davidsen T.M."/>
            <person name="Wayne K.J."/>
            <person name="Tettelin H."/>
            <person name="Glass J.I."/>
            <person name="Rusch D."/>
            <person name="Podicherti R."/>
            <person name="Tsui H.-C.T."/>
            <person name="Winkler M.E."/>
        </authorList>
    </citation>
    <scope>NUCLEOTIDE SEQUENCE</scope>
</reference>
<accession>A0A383AL24</accession>